<protein>
    <submittedName>
        <fullName evidence="1">Uncharacterized protein</fullName>
    </submittedName>
</protein>
<keyword evidence="2" id="KW-1185">Reference proteome</keyword>
<comment type="caution">
    <text evidence="1">The sequence shown here is derived from an EMBL/GenBank/DDBJ whole genome shotgun (WGS) entry which is preliminary data.</text>
</comment>
<sequence>MWRIDSVWKSIVGGISSFYDGFLGWEFSEKIYRKFSAIGGGSWKIFCPGQNFEHYPSVFCFKISLSRDGETNFLR</sequence>
<dbReference type="Proteomes" id="UP000231279">
    <property type="component" value="Unassembled WGS sequence"/>
</dbReference>
<proteinExistence type="predicted"/>
<name>A0A2G9I9Z3_9LAMI</name>
<organism evidence="1 2">
    <name type="scientific">Handroanthus impetiginosus</name>
    <dbReference type="NCBI Taxonomy" id="429701"/>
    <lineage>
        <taxon>Eukaryota</taxon>
        <taxon>Viridiplantae</taxon>
        <taxon>Streptophyta</taxon>
        <taxon>Embryophyta</taxon>
        <taxon>Tracheophyta</taxon>
        <taxon>Spermatophyta</taxon>
        <taxon>Magnoliopsida</taxon>
        <taxon>eudicotyledons</taxon>
        <taxon>Gunneridae</taxon>
        <taxon>Pentapetalae</taxon>
        <taxon>asterids</taxon>
        <taxon>lamiids</taxon>
        <taxon>Lamiales</taxon>
        <taxon>Bignoniaceae</taxon>
        <taxon>Crescentiina</taxon>
        <taxon>Tabebuia alliance</taxon>
        <taxon>Handroanthus</taxon>
    </lineage>
</organism>
<accession>A0A2G9I9Z3</accession>
<dbReference type="EMBL" id="NKXS01000076">
    <property type="protein sequence ID" value="PIN26569.1"/>
    <property type="molecule type" value="Genomic_DNA"/>
</dbReference>
<dbReference type="AlphaFoldDB" id="A0A2G9I9Z3"/>
<reference evidence="2" key="1">
    <citation type="journal article" date="2018" name="Gigascience">
        <title>Genome assembly of the Pink Ipe (Handroanthus impetiginosus, Bignoniaceae), a highly valued, ecologically keystone Neotropical timber forest tree.</title>
        <authorList>
            <person name="Silva-Junior O.B."/>
            <person name="Grattapaglia D."/>
            <person name="Novaes E."/>
            <person name="Collevatti R.G."/>
        </authorList>
    </citation>
    <scope>NUCLEOTIDE SEQUENCE [LARGE SCALE GENOMIC DNA]</scope>
    <source>
        <strain evidence="2">cv. UFG-1</strain>
    </source>
</reference>
<evidence type="ECO:0000313" key="2">
    <source>
        <dbReference type="Proteomes" id="UP000231279"/>
    </source>
</evidence>
<gene>
    <name evidence="1" type="ORF">CDL12_00679</name>
</gene>
<evidence type="ECO:0000313" key="1">
    <source>
        <dbReference type="EMBL" id="PIN26569.1"/>
    </source>
</evidence>